<evidence type="ECO:0000313" key="2">
    <source>
        <dbReference type="EMBL" id="KAK6360051.1"/>
    </source>
</evidence>
<reference evidence="2 3" key="1">
    <citation type="submission" date="2019-10" db="EMBL/GenBank/DDBJ databases">
        <authorList>
            <person name="Palmer J.M."/>
        </authorList>
    </citation>
    <scope>NUCLEOTIDE SEQUENCE [LARGE SCALE GENOMIC DNA]</scope>
    <source>
        <strain evidence="2 3">TWF730</strain>
    </source>
</reference>
<proteinExistence type="predicted"/>
<accession>A0AAV9VGM6</accession>
<dbReference type="Proteomes" id="UP001373714">
    <property type="component" value="Unassembled WGS sequence"/>
</dbReference>
<protein>
    <submittedName>
        <fullName evidence="2">Uncharacterized protein</fullName>
    </submittedName>
</protein>
<evidence type="ECO:0000256" key="1">
    <source>
        <dbReference type="SAM" id="MobiDB-lite"/>
    </source>
</evidence>
<name>A0AAV9VGM6_9PEZI</name>
<gene>
    <name evidence="2" type="ORF">TWF730_006205</name>
</gene>
<keyword evidence="3" id="KW-1185">Reference proteome</keyword>
<evidence type="ECO:0000313" key="3">
    <source>
        <dbReference type="Proteomes" id="UP001373714"/>
    </source>
</evidence>
<comment type="caution">
    <text evidence="2">The sequence shown here is derived from an EMBL/GenBank/DDBJ whole genome shotgun (WGS) entry which is preliminary data.</text>
</comment>
<feature type="region of interest" description="Disordered" evidence="1">
    <location>
        <begin position="1"/>
        <end position="20"/>
    </location>
</feature>
<dbReference type="AlphaFoldDB" id="A0AAV9VGM6"/>
<dbReference type="EMBL" id="JAVHNS010000003">
    <property type="protein sequence ID" value="KAK6360051.1"/>
    <property type="molecule type" value="Genomic_DNA"/>
</dbReference>
<organism evidence="2 3">
    <name type="scientific">Orbilia blumenaviensis</name>
    <dbReference type="NCBI Taxonomy" id="1796055"/>
    <lineage>
        <taxon>Eukaryota</taxon>
        <taxon>Fungi</taxon>
        <taxon>Dikarya</taxon>
        <taxon>Ascomycota</taxon>
        <taxon>Pezizomycotina</taxon>
        <taxon>Orbiliomycetes</taxon>
        <taxon>Orbiliales</taxon>
        <taxon>Orbiliaceae</taxon>
        <taxon>Orbilia</taxon>
    </lineage>
</organism>
<sequence>MSASIVEPKLASVSASPTNPPVHSPVIIGAFDPSVQYIDEAFAYAAKPFGPLHFA</sequence>